<dbReference type="InterPro" id="IPR005532">
    <property type="entry name" value="SUMF_dom"/>
</dbReference>
<dbReference type="RefSeq" id="WP_245781554.1">
    <property type="nucleotide sequence ID" value="NZ_FPAQ01000031.1"/>
</dbReference>
<evidence type="ECO:0000256" key="2">
    <source>
        <dbReference type="SAM" id="SignalP"/>
    </source>
</evidence>
<dbReference type="InterPro" id="IPR051043">
    <property type="entry name" value="Sulfatase_Mod_Factor_Kinase"/>
</dbReference>
<protein>
    <submittedName>
        <fullName evidence="4">Formylglycine-generating enzyme, required for sulfatase activity, contains SUMF1/FGE domain</fullName>
    </submittedName>
</protein>
<evidence type="ECO:0000259" key="3">
    <source>
        <dbReference type="Pfam" id="PF03781"/>
    </source>
</evidence>
<dbReference type="EMBL" id="FPAQ01000031">
    <property type="protein sequence ID" value="SFT91613.1"/>
    <property type="molecule type" value="Genomic_DNA"/>
</dbReference>
<feature type="domain" description="Sulfatase-modifying factor enzyme-like" evidence="3">
    <location>
        <begin position="105"/>
        <end position="290"/>
    </location>
</feature>
<dbReference type="Proteomes" id="UP000199594">
    <property type="component" value="Unassembled WGS sequence"/>
</dbReference>
<dbReference type="InterPro" id="IPR042095">
    <property type="entry name" value="SUMF_sf"/>
</dbReference>
<dbReference type="PANTHER" id="PTHR23150:SF19">
    <property type="entry name" value="FORMYLGLYCINE-GENERATING ENZYME"/>
    <property type="match status" value="1"/>
</dbReference>
<keyword evidence="2" id="KW-0732">Signal</keyword>
<sequence length="526" mass="58661">MKPELHVATLLVTLATGLGITMAAHAQPEWDERLYNPTPLEDDITLPMPCGGAMTFRQVHVPATAPLDDFAVQIGQDGTGWGYVEQSRPAFISGSFTGEEGSASRHYLLAKYELTELQYDALMGDECPEPSTRKRFPRVELSWFDAMQLSDDYNLWLREHAPEALPSEDGVRGFLRLPTEVEWEFAARGGLEVSTAEYRDTRYPMPEGLNAHEWFAGSQSANGRLQLAGLLATNPLGLHDMLGNAGEMMFEPFRLNKLDRQHGQAGGFVVRGGSYLTPREDLRTALRGEEPYYSEHQSHDADAGTRSRAIGMRLALVAPTLTSRERIAAIEEDWAELGLGEEESDASPGTVLQLAELASGVEDEALQEQLQSLERELRASNQRQKEARNQAIRASLNLGAFLCTKLEDDGVFFDFLADNYRLNCAGDTPDASCTMRQTRLAEQEQRLQGLSRYYASSLVESATLYGRESIAQQVEVFGEILSRNAHLSGLAPYLQTYWQHQRQYLDEQRITTQAWLESCKAMANTP</sequence>
<feature type="signal peptide" evidence="2">
    <location>
        <begin position="1"/>
        <end position="26"/>
    </location>
</feature>
<dbReference type="InterPro" id="IPR016187">
    <property type="entry name" value="CTDL_fold"/>
</dbReference>
<evidence type="ECO:0000256" key="1">
    <source>
        <dbReference type="SAM" id="Coils"/>
    </source>
</evidence>
<keyword evidence="1" id="KW-0175">Coiled coil</keyword>
<dbReference type="Gene3D" id="3.90.1580.10">
    <property type="entry name" value="paralog of FGE (formylglycine-generating enzyme)"/>
    <property type="match status" value="1"/>
</dbReference>
<evidence type="ECO:0000313" key="4">
    <source>
        <dbReference type="EMBL" id="SFT91613.1"/>
    </source>
</evidence>
<dbReference type="PANTHER" id="PTHR23150">
    <property type="entry name" value="SULFATASE MODIFYING FACTOR 1, 2"/>
    <property type="match status" value="1"/>
</dbReference>
<proteinExistence type="predicted"/>
<dbReference type="Pfam" id="PF03781">
    <property type="entry name" value="FGE-sulfatase"/>
    <property type="match status" value="1"/>
</dbReference>
<accession>A0A1I7BWQ3</accession>
<feature type="chain" id="PRO_5011556294" evidence="2">
    <location>
        <begin position="27"/>
        <end position="526"/>
    </location>
</feature>
<evidence type="ECO:0000313" key="5">
    <source>
        <dbReference type="Proteomes" id="UP000199594"/>
    </source>
</evidence>
<reference evidence="4 5" key="1">
    <citation type="submission" date="2016-10" db="EMBL/GenBank/DDBJ databases">
        <authorList>
            <person name="de Groot N.N."/>
        </authorList>
    </citation>
    <scope>NUCLEOTIDE SEQUENCE [LARGE SCALE GENOMIC DNA]</scope>
    <source>
        <strain evidence="4 5">CGMCC 1.6493</strain>
    </source>
</reference>
<dbReference type="GO" id="GO:0120147">
    <property type="term" value="F:formylglycine-generating oxidase activity"/>
    <property type="evidence" value="ECO:0007669"/>
    <property type="project" value="TreeGrafter"/>
</dbReference>
<gene>
    <name evidence="4" type="ORF">SAMN04487956_13127</name>
</gene>
<dbReference type="AlphaFoldDB" id="A0A1I7BWQ3"/>
<feature type="coiled-coil region" evidence="1">
    <location>
        <begin position="363"/>
        <end position="390"/>
    </location>
</feature>
<name>A0A1I7BWQ3_9GAMM</name>
<dbReference type="SUPFAM" id="SSF56436">
    <property type="entry name" value="C-type lectin-like"/>
    <property type="match status" value="1"/>
</dbReference>
<organism evidence="4 5">
    <name type="scientific">Halomonas saccharevitans</name>
    <dbReference type="NCBI Taxonomy" id="416872"/>
    <lineage>
        <taxon>Bacteria</taxon>
        <taxon>Pseudomonadati</taxon>
        <taxon>Pseudomonadota</taxon>
        <taxon>Gammaproteobacteria</taxon>
        <taxon>Oceanospirillales</taxon>
        <taxon>Halomonadaceae</taxon>
        <taxon>Halomonas</taxon>
    </lineage>
</organism>